<dbReference type="InterPro" id="IPR007348">
    <property type="entry name" value="CopC_dom"/>
</dbReference>
<accession>A0A6J7SWL6</accession>
<dbReference type="PANTHER" id="PTHR34820">
    <property type="entry name" value="INNER MEMBRANE PROTEIN YEBZ"/>
    <property type="match status" value="1"/>
</dbReference>
<evidence type="ECO:0000256" key="2">
    <source>
        <dbReference type="ARBA" id="ARBA00022723"/>
    </source>
</evidence>
<dbReference type="GO" id="GO:0005886">
    <property type="term" value="C:plasma membrane"/>
    <property type="evidence" value="ECO:0007669"/>
    <property type="project" value="TreeGrafter"/>
</dbReference>
<dbReference type="GO" id="GO:0030313">
    <property type="term" value="C:cell envelope"/>
    <property type="evidence" value="ECO:0007669"/>
    <property type="project" value="UniProtKB-SubCell"/>
</dbReference>
<keyword evidence="5" id="KW-0472">Membrane</keyword>
<dbReference type="Pfam" id="PF04234">
    <property type="entry name" value="CopC"/>
    <property type="match status" value="1"/>
</dbReference>
<evidence type="ECO:0000313" key="7">
    <source>
        <dbReference type="EMBL" id="CAB5045527.1"/>
    </source>
</evidence>
<name>A0A6J7SWL6_9ZZZZ</name>
<dbReference type="EMBL" id="CAFBSF010000052">
    <property type="protein sequence ID" value="CAB5240640.1"/>
    <property type="molecule type" value="Genomic_DNA"/>
</dbReference>
<comment type="subcellular location">
    <subcellularLocation>
        <location evidence="1">Cell envelope</location>
    </subcellularLocation>
</comment>
<protein>
    <submittedName>
        <fullName evidence="7">Unannotated protein</fullName>
    </submittedName>
</protein>
<sequence>MRRLLLILCVAGLTVFTSTLASAHVEIASSFPERYANVNPIPTTVWIEFSGELQNLDGEIVNTIEVTDSTGLVVSYEDAIIEAGRITTKVSGQSAAGVFIVKYRVVGQDGHVIEGDYTFNASPDYAEAVPVTTSAPMSNSSFPVGGVLLAFFLATILGGTFLKAKSRKK</sequence>
<keyword evidence="5" id="KW-0812">Transmembrane</keyword>
<dbReference type="InterPro" id="IPR032694">
    <property type="entry name" value="CopC/D"/>
</dbReference>
<dbReference type="InterPro" id="IPR014755">
    <property type="entry name" value="Cu-Rt/internalin_Ig-like"/>
</dbReference>
<dbReference type="GO" id="GO:0046688">
    <property type="term" value="P:response to copper ion"/>
    <property type="evidence" value="ECO:0007669"/>
    <property type="project" value="InterPro"/>
</dbReference>
<dbReference type="InterPro" id="IPR014756">
    <property type="entry name" value="Ig_E-set"/>
</dbReference>
<dbReference type="GO" id="GO:0042597">
    <property type="term" value="C:periplasmic space"/>
    <property type="evidence" value="ECO:0007669"/>
    <property type="project" value="InterPro"/>
</dbReference>
<dbReference type="PANTHER" id="PTHR34820:SF4">
    <property type="entry name" value="INNER MEMBRANE PROTEIN YEBZ"/>
    <property type="match status" value="1"/>
</dbReference>
<reference evidence="7" key="1">
    <citation type="submission" date="2020-05" db="EMBL/GenBank/DDBJ databases">
        <authorList>
            <person name="Chiriac C."/>
            <person name="Salcher M."/>
            <person name="Ghai R."/>
            <person name="Kavagutti S V."/>
        </authorList>
    </citation>
    <scope>NUCLEOTIDE SEQUENCE</scope>
</reference>
<evidence type="ECO:0000313" key="8">
    <source>
        <dbReference type="EMBL" id="CAB5240640.1"/>
    </source>
</evidence>
<feature type="transmembrane region" description="Helical" evidence="5">
    <location>
        <begin position="142"/>
        <end position="162"/>
    </location>
</feature>
<evidence type="ECO:0000256" key="1">
    <source>
        <dbReference type="ARBA" id="ARBA00004196"/>
    </source>
</evidence>
<dbReference type="GO" id="GO:0006825">
    <property type="term" value="P:copper ion transport"/>
    <property type="evidence" value="ECO:0007669"/>
    <property type="project" value="InterPro"/>
</dbReference>
<dbReference type="EMBL" id="CAFBQE010000010">
    <property type="protein sequence ID" value="CAB5045527.1"/>
    <property type="molecule type" value="Genomic_DNA"/>
</dbReference>
<keyword evidence="3" id="KW-0732">Signal</keyword>
<evidence type="ECO:0000256" key="3">
    <source>
        <dbReference type="ARBA" id="ARBA00022729"/>
    </source>
</evidence>
<dbReference type="AlphaFoldDB" id="A0A6J7SWL6"/>
<evidence type="ECO:0000259" key="6">
    <source>
        <dbReference type="Pfam" id="PF04234"/>
    </source>
</evidence>
<organism evidence="7">
    <name type="scientific">freshwater metagenome</name>
    <dbReference type="NCBI Taxonomy" id="449393"/>
    <lineage>
        <taxon>unclassified sequences</taxon>
        <taxon>metagenomes</taxon>
        <taxon>ecological metagenomes</taxon>
    </lineage>
</organism>
<keyword evidence="4" id="KW-0186">Copper</keyword>
<evidence type="ECO:0000256" key="5">
    <source>
        <dbReference type="SAM" id="Phobius"/>
    </source>
</evidence>
<keyword evidence="5" id="KW-1133">Transmembrane helix</keyword>
<keyword evidence="2" id="KW-0479">Metal-binding</keyword>
<dbReference type="Gene3D" id="2.60.40.1220">
    <property type="match status" value="1"/>
</dbReference>
<evidence type="ECO:0000256" key="4">
    <source>
        <dbReference type="ARBA" id="ARBA00023008"/>
    </source>
</evidence>
<feature type="domain" description="CopC" evidence="6">
    <location>
        <begin position="24"/>
        <end position="120"/>
    </location>
</feature>
<proteinExistence type="predicted"/>
<dbReference type="GO" id="GO:0005507">
    <property type="term" value="F:copper ion binding"/>
    <property type="evidence" value="ECO:0007669"/>
    <property type="project" value="InterPro"/>
</dbReference>
<dbReference type="SUPFAM" id="SSF81296">
    <property type="entry name" value="E set domains"/>
    <property type="match status" value="1"/>
</dbReference>
<gene>
    <name evidence="8" type="ORF">UFOPK3520_00763</name>
    <name evidence="7" type="ORF">UFOPK4284_00278</name>
</gene>